<dbReference type="RefSeq" id="WP_150479507.1">
    <property type="nucleotide sequence ID" value="NZ_BMTB01000010.1"/>
</dbReference>
<dbReference type="AlphaFoldDB" id="A0A5J6HZQ9"/>
<evidence type="ECO:0000313" key="2">
    <source>
        <dbReference type="EMBL" id="QEV23883.1"/>
    </source>
</evidence>
<evidence type="ECO:0000313" key="3">
    <source>
        <dbReference type="Proteomes" id="UP000326598"/>
    </source>
</evidence>
<evidence type="ECO:0000256" key="1">
    <source>
        <dbReference type="SAM" id="Coils"/>
    </source>
</evidence>
<protein>
    <submittedName>
        <fullName evidence="2">Uncharacterized protein</fullName>
    </submittedName>
</protein>
<reference evidence="2 3" key="1">
    <citation type="submission" date="2017-09" db="EMBL/GenBank/DDBJ databases">
        <authorList>
            <person name="Lee N."/>
            <person name="Cho B.-K."/>
        </authorList>
    </citation>
    <scope>NUCLEOTIDE SEQUENCE [LARGE SCALE GENOMIC DNA]</scope>
    <source>
        <strain evidence="2 3">ATCC 13740</strain>
    </source>
</reference>
<proteinExistence type="predicted"/>
<dbReference type="KEGG" id="scoe:CP976_06815"/>
<feature type="coiled-coil region" evidence="1">
    <location>
        <begin position="55"/>
        <end position="95"/>
    </location>
</feature>
<dbReference type="GeneID" id="91415798"/>
<sequence length="146" mass="16381">MQHSAISTPERAVSLILEAEVMTDLDTGELTLIASTDHHQGDLDEVSPARLREMVADAHARLAAFERLADEQEARETLRALLAEHEVEMEEWDASTLDPKMREAFKAFAMVRKDSLRLVVVPLGQSPIERLAVVRDLVAHMDREQA</sequence>
<dbReference type="EMBL" id="CP023694">
    <property type="protein sequence ID" value="QEV23883.1"/>
    <property type="molecule type" value="Genomic_DNA"/>
</dbReference>
<accession>A0A5J6HZQ9</accession>
<organism evidence="2 3">
    <name type="scientific">Streptomyces coeruleorubidus</name>
    <dbReference type="NCBI Taxonomy" id="116188"/>
    <lineage>
        <taxon>Bacteria</taxon>
        <taxon>Bacillati</taxon>
        <taxon>Actinomycetota</taxon>
        <taxon>Actinomycetes</taxon>
        <taxon>Kitasatosporales</taxon>
        <taxon>Streptomycetaceae</taxon>
        <taxon>Streptomyces</taxon>
    </lineage>
</organism>
<dbReference type="Proteomes" id="UP000326598">
    <property type="component" value="Chromosome"/>
</dbReference>
<gene>
    <name evidence="2" type="ORF">CP976_06815</name>
</gene>
<name>A0A5J6HZQ9_STRC4</name>
<keyword evidence="1" id="KW-0175">Coiled coil</keyword>